<proteinExistence type="predicted"/>
<dbReference type="EMBL" id="JAHMHR010000108">
    <property type="protein sequence ID" value="KAK1657027.1"/>
    <property type="molecule type" value="Genomic_DNA"/>
</dbReference>
<name>A0AAJ0A5T2_9PEZI</name>
<protein>
    <submittedName>
        <fullName evidence="1">Uncharacterized protein</fullName>
    </submittedName>
</protein>
<organism evidence="1 2">
    <name type="scientific">Colletotrichum godetiae</name>
    <dbReference type="NCBI Taxonomy" id="1209918"/>
    <lineage>
        <taxon>Eukaryota</taxon>
        <taxon>Fungi</taxon>
        <taxon>Dikarya</taxon>
        <taxon>Ascomycota</taxon>
        <taxon>Pezizomycotina</taxon>
        <taxon>Sordariomycetes</taxon>
        <taxon>Hypocreomycetidae</taxon>
        <taxon>Glomerellales</taxon>
        <taxon>Glomerellaceae</taxon>
        <taxon>Colletotrichum</taxon>
        <taxon>Colletotrichum acutatum species complex</taxon>
    </lineage>
</organism>
<gene>
    <name evidence="1" type="ORF">BDP55DRAFT_774293</name>
</gene>
<comment type="caution">
    <text evidence="1">The sequence shown here is derived from an EMBL/GenBank/DDBJ whole genome shotgun (WGS) entry which is preliminary data.</text>
</comment>
<evidence type="ECO:0000313" key="2">
    <source>
        <dbReference type="Proteomes" id="UP001224890"/>
    </source>
</evidence>
<reference evidence="1" key="1">
    <citation type="submission" date="2021-06" db="EMBL/GenBank/DDBJ databases">
        <title>Comparative genomics, transcriptomics and evolutionary studies reveal genomic signatures of adaptation to plant cell wall in hemibiotrophic fungi.</title>
        <authorList>
            <consortium name="DOE Joint Genome Institute"/>
            <person name="Baroncelli R."/>
            <person name="Diaz J.F."/>
            <person name="Benocci T."/>
            <person name="Peng M."/>
            <person name="Battaglia E."/>
            <person name="Haridas S."/>
            <person name="Andreopoulos W."/>
            <person name="Labutti K."/>
            <person name="Pangilinan J."/>
            <person name="Floch G.L."/>
            <person name="Makela M.R."/>
            <person name="Henrissat B."/>
            <person name="Grigoriev I.V."/>
            <person name="Crouch J.A."/>
            <person name="De Vries R.P."/>
            <person name="Sukno S.A."/>
            <person name="Thon M.R."/>
        </authorList>
    </citation>
    <scope>NUCLEOTIDE SEQUENCE</scope>
    <source>
        <strain evidence="1">CBS 193.32</strain>
    </source>
</reference>
<sequence length="166" mass="18309">MPPDAYEDLVSTIKQHFSGPVGIESGCDFIASSASEVTEFTMYVSDGNLGKAAEIYTSINPHFAFDFIQRRLSLSSVHCLAVSGEIKPVDGTAPVQENIRRESELLQIQEAKVSTILLQTQGIVVDDIAKKIDKLMKGDVDKDRGHFLKDIFEDIDNLQLLHGSLK</sequence>
<keyword evidence="2" id="KW-1185">Reference proteome</keyword>
<dbReference type="Proteomes" id="UP001224890">
    <property type="component" value="Unassembled WGS sequence"/>
</dbReference>
<dbReference type="RefSeq" id="XP_060421791.1">
    <property type="nucleotide sequence ID" value="XM_060581205.1"/>
</dbReference>
<accession>A0AAJ0A5T2</accession>
<dbReference type="GeneID" id="85465731"/>
<evidence type="ECO:0000313" key="1">
    <source>
        <dbReference type="EMBL" id="KAK1657027.1"/>
    </source>
</evidence>
<dbReference type="AlphaFoldDB" id="A0AAJ0A5T2"/>